<keyword evidence="1" id="KW-1133">Transmembrane helix</keyword>
<keyword evidence="1" id="KW-0472">Membrane</keyword>
<name>A0A8J7ISX4_9NOST</name>
<proteinExistence type="predicted"/>
<accession>A0A8J7ISX4</accession>
<evidence type="ECO:0000313" key="2">
    <source>
        <dbReference type="EMBL" id="MBH8577637.1"/>
    </source>
</evidence>
<feature type="transmembrane region" description="Helical" evidence="1">
    <location>
        <begin position="14"/>
        <end position="38"/>
    </location>
</feature>
<keyword evidence="3" id="KW-1185">Reference proteome</keyword>
<reference evidence="2 3" key="1">
    <citation type="journal article" date="2021" name="Int. J. Syst. Evol. Microbiol.">
        <title>Amazonocrinis nigriterrae gen. nov., sp. nov., Atlanticothrix silvestris gen. nov., sp. nov. and Dendronalium phyllosphericum gen. nov., sp. nov., nostocacean cyanobacteria from Brazilian environments.</title>
        <authorList>
            <person name="Alvarenga D.O."/>
            <person name="Andreote A.P.D."/>
            <person name="Branco L.H.Z."/>
            <person name="Delbaje E."/>
            <person name="Cruz R.B."/>
            <person name="Varani A.M."/>
            <person name="Fiore M.F."/>
        </authorList>
    </citation>
    <scope>NUCLEOTIDE SEQUENCE [LARGE SCALE GENOMIC DNA]</scope>
    <source>
        <strain evidence="2 3">CENA369</strain>
    </source>
</reference>
<evidence type="ECO:0000313" key="3">
    <source>
        <dbReference type="Proteomes" id="UP000662314"/>
    </source>
</evidence>
<dbReference type="RefSeq" id="WP_214436319.1">
    <property type="nucleotide sequence ID" value="NZ_CAWPUQ010000225.1"/>
</dbReference>
<sequence length="77" mass="8817">MAQNTIHISMKNQLFRTIVTISTAISGTIGTIWAIFYFRYTHNFQASFELFFYFFCADLIAGIIGLIIGIIFNLKID</sequence>
<gene>
    <name evidence="2" type="ORF">I8752_32675</name>
</gene>
<comment type="caution">
    <text evidence="2">The sequence shown here is derived from an EMBL/GenBank/DDBJ whole genome shotgun (WGS) entry which is preliminary data.</text>
</comment>
<dbReference type="EMBL" id="JAECZA010000289">
    <property type="protein sequence ID" value="MBH8577637.1"/>
    <property type="molecule type" value="Genomic_DNA"/>
</dbReference>
<evidence type="ECO:0000256" key="1">
    <source>
        <dbReference type="SAM" id="Phobius"/>
    </source>
</evidence>
<protein>
    <submittedName>
        <fullName evidence="2">Uncharacterized protein</fullName>
    </submittedName>
</protein>
<dbReference type="AlphaFoldDB" id="A0A8J7ISX4"/>
<feature type="transmembrane region" description="Helical" evidence="1">
    <location>
        <begin position="50"/>
        <end position="74"/>
    </location>
</feature>
<dbReference type="Proteomes" id="UP000662314">
    <property type="component" value="Unassembled WGS sequence"/>
</dbReference>
<keyword evidence="1" id="KW-0812">Transmembrane</keyword>
<organism evidence="2 3">
    <name type="scientific">Dendronalium phyllosphericum CENA369</name>
    <dbReference type="NCBI Taxonomy" id="1725256"/>
    <lineage>
        <taxon>Bacteria</taxon>
        <taxon>Bacillati</taxon>
        <taxon>Cyanobacteriota</taxon>
        <taxon>Cyanophyceae</taxon>
        <taxon>Nostocales</taxon>
        <taxon>Nostocaceae</taxon>
        <taxon>Dendronalium</taxon>
        <taxon>Dendronalium phyllosphericum</taxon>
    </lineage>
</organism>